<keyword evidence="2" id="KW-0812">Transmembrane</keyword>
<sequence>MQSPGISPVTEHLSESARPSSPWSSLSHVLRARGRTLSSYTSKIPVLAGSSRYQAFQFYSDIGDDQKSEGDIPLRFADPPPTLKELHIDGHKLNHHLDQEISGLGDNADVWEEYCNESAVIDRELISELNGSLDVLLIFAGLFCAVLAALLIESYKLLLPSNDDQSLVLLENILITLHNKTAPQLPMQQDFSPKPYAVRVNTLWFASLALALGVAVEVMLAKQWLHKYGEGLSNVPRLRTQLRQYRYDNLRRWALPEMVNFLPTLLHLALALFLLGLIDFLWNLNIFVATVTLSICTLFGGIYALLMILPHLYTDCPYKTPFSRLLGLAYFRIRTALHNLRGDHAAPPKFVSLEQAEQQAIQARRDVLQAKALAWLMTNSRSTLIVKTVTRSFASLTPGFTAMSILRQAGAIQRVAEQFLSCFTENKVSSFTSEPAFRFQLNKEKSEEAGIYARALVVLTEGLPATRWPLKPPRDLFLYSDALDSALGSLMSQTDDVDVVMYAIAAREHVYRAGRNRFPNNRSQAPAHSLGELLDVTRKVSDDELIPSISGVVCILDTIRRCVEATALEQRYSIWEDFSVPLMQILEDTPPECRVRESLSRVLACFAGLSPSRDYSDGNDPTEHRIIFALSSLLAITDRKMKREGEEEMIVNMIAAALSVTLESYSSFFVHSIRPLSEPLALLLPLISTSNSTEVKKSCLDMIRHADYTDLPPNSFSSLMGILKDSAYSELHPNLAQVLDKHMQNPHVSPHLADPAILRSIIALLAAKHIETRVQASSLLLETCSSALRAGGKAAQRAALDPLIKSGLLEGLSNYFRVCTATTSTADEAALLYGREDNWVPRLLTLLDLYQTEIIESEVMEACILMSLQIQPGKAETATNLKEWWSRYTEWVNSRSKGPKPRAKGALYRRQDV</sequence>
<evidence type="ECO:0000259" key="3">
    <source>
        <dbReference type="Pfam" id="PF20153"/>
    </source>
</evidence>
<feature type="region of interest" description="Disordered" evidence="1">
    <location>
        <begin position="894"/>
        <end position="913"/>
    </location>
</feature>
<dbReference type="Pfam" id="PF20153">
    <property type="entry name" value="DUF6535"/>
    <property type="match status" value="1"/>
</dbReference>
<name>G4TL68_SERID</name>
<proteinExistence type="predicted"/>
<evidence type="ECO:0000313" key="4">
    <source>
        <dbReference type="EMBL" id="CCA72068.1"/>
    </source>
</evidence>
<evidence type="ECO:0000256" key="1">
    <source>
        <dbReference type="SAM" id="MobiDB-lite"/>
    </source>
</evidence>
<feature type="transmembrane region" description="Helical" evidence="2">
    <location>
        <begin position="284"/>
        <end position="309"/>
    </location>
</feature>
<dbReference type="InParanoid" id="G4TL68"/>
<keyword evidence="2" id="KW-1133">Transmembrane helix</keyword>
<feature type="transmembrane region" description="Helical" evidence="2">
    <location>
        <begin position="133"/>
        <end position="152"/>
    </location>
</feature>
<organism evidence="4 5">
    <name type="scientific">Serendipita indica (strain DSM 11827)</name>
    <name type="common">Root endophyte fungus</name>
    <name type="synonym">Piriformospora indica</name>
    <dbReference type="NCBI Taxonomy" id="1109443"/>
    <lineage>
        <taxon>Eukaryota</taxon>
        <taxon>Fungi</taxon>
        <taxon>Dikarya</taxon>
        <taxon>Basidiomycota</taxon>
        <taxon>Agaricomycotina</taxon>
        <taxon>Agaricomycetes</taxon>
        <taxon>Sebacinales</taxon>
        <taxon>Serendipitaceae</taxon>
        <taxon>Serendipita</taxon>
    </lineage>
</organism>
<dbReference type="Proteomes" id="UP000007148">
    <property type="component" value="Unassembled WGS sequence"/>
</dbReference>
<dbReference type="eggNOG" id="ENOG502SRJC">
    <property type="taxonomic scope" value="Eukaryota"/>
</dbReference>
<dbReference type="OrthoDB" id="3185525at2759"/>
<feature type="transmembrane region" description="Helical" evidence="2">
    <location>
        <begin position="259"/>
        <end position="278"/>
    </location>
</feature>
<dbReference type="HOGENOM" id="CLU_318590_0_0_1"/>
<keyword evidence="2" id="KW-0472">Membrane</keyword>
<evidence type="ECO:0000313" key="5">
    <source>
        <dbReference type="Proteomes" id="UP000007148"/>
    </source>
</evidence>
<accession>G4TL68</accession>
<dbReference type="InterPro" id="IPR016024">
    <property type="entry name" value="ARM-type_fold"/>
</dbReference>
<gene>
    <name evidence="4" type="ORF">PIIN_06004</name>
</gene>
<keyword evidence="5" id="KW-1185">Reference proteome</keyword>
<dbReference type="EMBL" id="CAFZ01000146">
    <property type="protein sequence ID" value="CCA72068.1"/>
    <property type="molecule type" value="Genomic_DNA"/>
</dbReference>
<feature type="domain" description="DUF6535" evidence="3">
    <location>
        <begin position="111"/>
        <end position="283"/>
    </location>
</feature>
<dbReference type="AlphaFoldDB" id="G4TL68"/>
<evidence type="ECO:0000256" key="2">
    <source>
        <dbReference type="SAM" id="Phobius"/>
    </source>
</evidence>
<reference evidence="4 5" key="1">
    <citation type="journal article" date="2011" name="PLoS Pathog.">
        <title>Endophytic Life Strategies Decoded by Genome and Transcriptome Analyses of the Mutualistic Root Symbiont Piriformospora indica.</title>
        <authorList>
            <person name="Zuccaro A."/>
            <person name="Lahrmann U."/>
            <person name="Guldener U."/>
            <person name="Langen G."/>
            <person name="Pfiffi S."/>
            <person name="Biedenkopf D."/>
            <person name="Wong P."/>
            <person name="Samans B."/>
            <person name="Grimm C."/>
            <person name="Basiewicz M."/>
            <person name="Murat C."/>
            <person name="Martin F."/>
            <person name="Kogel K.H."/>
        </authorList>
    </citation>
    <scope>NUCLEOTIDE SEQUENCE [LARGE SCALE GENOMIC DNA]</scope>
    <source>
        <strain evidence="4 5">DSM 11827</strain>
    </source>
</reference>
<feature type="transmembrane region" description="Helical" evidence="2">
    <location>
        <begin position="202"/>
        <end position="220"/>
    </location>
</feature>
<dbReference type="SUPFAM" id="SSF48371">
    <property type="entry name" value="ARM repeat"/>
    <property type="match status" value="1"/>
</dbReference>
<feature type="region of interest" description="Disordered" evidence="1">
    <location>
        <begin position="1"/>
        <end position="24"/>
    </location>
</feature>
<dbReference type="InterPro" id="IPR045338">
    <property type="entry name" value="DUF6535"/>
</dbReference>
<comment type="caution">
    <text evidence="4">The sequence shown here is derived from an EMBL/GenBank/DDBJ whole genome shotgun (WGS) entry which is preliminary data.</text>
</comment>
<protein>
    <recommendedName>
        <fullName evidence="3">DUF6535 domain-containing protein</fullName>
    </recommendedName>
</protein>
<dbReference type="STRING" id="1109443.G4TL68"/>